<dbReference type="SUPFAM" id="SSF51445">
    <property type="entry name" value="(Trans)glycosidases"/>
    <property type="match status" value="1"/>
</dbReference>
<dbReference type="EMBL" id="OW152816">
    <property type="protein sequence ID" value="CAH2067290.1"/>
    <property type="molecule type" value="Genomic_DNA"/>
</dbReference>
<dbReference type="Gene3D" id="3.20.20.80">
    <property type="entry name" value="Glycosidases"/>
    <property type="match status" value="2"/>
</dbReference>
<gene>
    <name evidence="7" type="ORF">IPOD504_LOCUS13813</name>
</gene>
<keyword evidence="4" id="KW-0326">Glycosidase</keyword>
<accession>A0ABN8IXU5</accession>
<keyword evidence="8" id="KW-1185">Reference proteome</keyword>
<dbReference type="PANTHER" id="PTHR10353:SF36">
    <property type="entry name" value="LP05116P"/>
    <property type="match status" value="1"/>
</dbReference>
<evidence type="ECO:0000256" key="2">
    <source>
        <dbReference type="ARBA" id="ARBA00012744"/>
    </source>
</evidence>
<protein>
    <recommendedName>
        <fullName evidence="2">beta-glucosidase</fullName>
        <ecNumber evidence="2">3.2.1.21</ecNumber>
    </recommendedName>
</protein>
<comment type="similarity">
    <text evidence="1 6">Belongs to the glycosyl hydrolase 1 family.</text>
</comment>
<evidence type="ECO:0000256" key="1">
    <source>
        <dbReference type="ARBA" id="ARBA00010838"/>
    </source>
</evidence>
<feature type="active site" description="Nucleophile" evidence="5">
    <location>
        <position position="209"/>
    </location>
</feature>
<evidence type="ECO:0000256" key="4">
    <source>
        <dbReference type="ARBA" id="ARBA00023295"/>
    </source>
</evidence>
<dbReference type="InterPro" id="IPR017853">
    <property type="entry name" value="GH"/>
</dbReference>
<evidence type="ECO:0000256" key="3">
    <source>
        <dbReference type="ARBA" id="ARBA00022801"/>
    </source>
</evidence>
<dbReference type="InterPro" id="IPR018120">
    <property type="entry name" value="Glyco_hydro_1_AS"/>
</dbReference>
<evidence type="ECO:0000313" key="7">
    <source>
        <dbReference type="EMBL" id="CAH2067290.1"/>
    </source>
</evidence>
<dbReference type="InterPro" id="IPR001360">
    <property type="entry name" value="Glyco_hydro_1"/>
</dbReference>
<reference evidence="7" key="1">
    <citation type="submission" date="2022-03" db="EMBL/GenBank/DDBJ databases">
        <authorList>
            <person name="Martin H S."/>
        </authorList>
    </citation>
    <scope>NUCLEOTIDE SEQUENCE</scope>
</reference>
<evidence type="ECO:0000256" key="5">
    <source>
        <dbReference type="PROSITE-ProRule" id="PRU10055"/>
    </source>
</evidence>
<dbReference type="PANTHER" id="PTHR10353">
    <property type="entry name" value="GLYCOSYL HYDROLASE"/>
    <property type="match status" value="1"/>
</dbReference>
<sequence>MMRELGLDFYRFSLSWTRILPTSFPDKINEAGVQYYNNLIDEMLKYNIEPMVTLYHWDLPQKLQEMGGWTNPHIVDWFADYAYVAFELFGDRVKYWITINEPHQICYYGYGVNELAPALNIKGVAEYLCAKNLLLAHAKAYHIYDENFRSKQGGSIFISLSAQWYDAEYEEFAVAAKQTNDFTSVPWGFHKLLTRIREDYDNPAVLVTENGFATYVGLEDEDRVTYYKYYLDAMLAAIEDGSDIRGYTAWSLMDNFEWKAGYTQRFGLYEVNYTSPERTRTPRKSAFVYKQIVRSRQLDLHYEPDTDVMTIDDGH</sequence>
<proteinExistence type="inferred from homology"/>
<organism evidence="7 8">
    <name type="scientific">Iphiclides podalirius</name>
    <name type="common">scarce swallowtail</name>
    <dbReference type="NCBI Taxonomy" id="110791"/>
    <lineage>
        <taxon>Eukaryota</taxon>
        <taxon>Metazoa</taxon>
        <taxon>Ecdysozoa</taxon>
        <taxon>Arthropoda</taxon>
        <taxon>Hexapoda</taxon>
        <taxon>Insecta</taxon>
        <taxon>Pterygota</taxon>
        <taxon>Neoptera</taxon>
        <taxon>Endopterygota</taxon>
        <taxon>Lepidoptera</taxon>
        <taxon>Glossata</taxon>
        <taxon>Ditrysia</taxon>
        <taxon>Papilionoidea</taxon>
        <taxon>Papilionidae</taxon>
        <taxon>Papilioninae</taxon>
        <taxon>Iphiclides</taxon>
    </lineage>
</organism>
<feature type="non-terminal residue" evidence="7">
    <location>
        <position position="1"/>
    </location>
</feature>
<dbReference type="Proteomes" id="UP000837857">
    <property type="component" value="Chromosome 4"/>
</dbReference>
<name>A0ABN8IXU5_9NEOP</name>
<dbReference type="PRINTS" id="PR00131">
    <property type="entry name" value="GLHYDRLASE1"/>
</dbReference>
<evidence type="ECO:0000313" key="8">
    <source>
        <dbReference type="Proteomes" id="UP000837857"/>
    </source>
</evidence>
<evidence type="ECO:0000256" key="6">
    <source>
        <dbReference type="RuleBase" id="RU003690"/>
    </source>
</evidence>
<dbReference type="Pfam" id="PF00232">
    <property type="entry name" value="Glyco_hydro_1"/>
    <property type="match status" value="1"/>
</dbReference>
<keyword evidence="3" id="KW-0378">Hydrolase</keyword>
<dbReference type="PROSITE" id="PS00572">
    <property type="entry name" value="GLYCOSYL_HYDROL_F1_1"/>
    <property type="match status" value="1"/>
</dbReference>
<dbReference type="EC" id="3.2.1.21" evidence="2"/>